<keyword evidence="3" id="KW-1185">Reference proteome</keyword>
<organism evidence="2 3">
    <name type="scientific">Ridgeia piscesae</name>
    <name type="common">Tubeworm</name>
    <dbReference type="NCBI Taxonomy" id="27915"/>
    <lineage>
        <taxon>Eukaryota</taxon>
        <taxon>Metazoa</taxon>
        <taxon>Spiralia</taxon>
        <taxon>Lophotrochozoa</taxon>
        <taxon>Annelida</taxon>
        <taxon>Polychaeta</taxon>
        <taxon>Sedentaria</taxon>
        <taxon>Canalipalpata</taxon>
        <taxon>Sabellida</taxon>
        <taxon>Siboglinidae</taxon>
        <taxon>Ridgeia</taxon>
    </lineage>
</organism>
<evidence type="ECO:0000256" key="1">
    <source>
        <dbReference type="SAM" id="MobiDB-lite"/>
    </source>
</evidence>
<evidence type="ECO:0000313" key="2">
    <source>
        <dbReference type="EMBL" id="KAK2138300.1"/>
    </source>
</evidence>
<reference evidence="2" key="1">
    <citation type="journal article" date="2023" name="Mol. Biol. Evol.">
        <title>Third-Generation Sequencing Reveals the Adaptive Role of the Epigenome in Three Deep-Sea Polychaetes.</title>
        <authorList>
            <person name="Perez M."/>
            <person name="Aroh O."/>
            <person name="Sun Y."/>
            <person name="Lan Y."/>
            <person name="Juniper S.K."/>
            <person name="Young C.R."/>
            <person name="Angers B."/>
            <person name="Qian P.Y."/>
        </authorList>
    </citation>
    <scope>NUCLEOTIDE SEQUENCE</scope>
    <source>
        <strain evidence="2">R07B-5</strain>
    </source>
</reference>
<comment type="caution">
    <text evidence="2">The sequence shown here is derived from an EMBL/GenBank/DDBJ whole genome shotgun (WGS) entry which is preliminary data.</text>
</comment>
<sequence>MPHTEVQLLPHSSRSQGCTALTLMARAMMTSGDRVVTSARHMEVGCHRVKARHQELAHDSKGGSQLAIGPHSQKGLLKNHGGAT</sequence>
<protein>
    <submittedName>
        <fullName evidence="2">Uncharacterized protein</fullName>
    </submittedName>
</protein>
<accession>A0AAD9IQB2</accession>
<evidence type="ECO:0000313" key="3">
    <source>
        <dbReference type="Proteomes" id="UP001209878"/>
    </source>
</evidence>
<name>A0AAD9IQB2_RIDPI</name>
<gene>
    <name evidence="2" type="ORF">NP493_8114g00003</name>
</gene>
<dbReference type="Proteomes" id="UP001209878">
    <property type="component" value="Unassembled WGS sequence"/>
</dbReference>
<feature type="region of interest" description="Disordered" evidence="1">
    <location>
        <begin position="57"/>
        <end position="84"/>
    </location>
</feature>
<dbReference type="AlphaFoldDB" id="A0AAD9IQB2"/>
<feature type="non-terminal residue" evidence="2">
    <location>
        <position position="84"/>
    </location>
</feature>
<proteinExistence type="predicted"/>
<dbReference type="EMBL" id="JAODUO010008103">
    <property type="protein sequence ID" value="KAK2138300.1"/>
    <property type="molecule type" value="Genomic_DNA"/>
</dbReference>